<dbReference type="InterPro" id="IPR012347">
    <property type="entry name" value="Ferritin-like"/>
</dbReference>
<dbReference type="STRING" id="252246.SAMN05421799_103226"/>
<proteinExistence type="predicted"/>
<dbReference type="RefSeq" id="WP_076345808.1">
    <property type="nucleotide sequence ID" value="NZ_FTOO01000003.1"/>
</dbReference>
<dbReference type="OrthoDB" id="2680510at2"/>
<dbReference type="GO" id="GO:0010124">
    <property type="term" value="P:phenylacetate catabolic process"/>
    <property type="evidence" value="ECO:0007669"/>
    <property type="project" value="InterPro"/>
</dbReference>
<evidence type="ECO:0000313" key="2">
    <source>
        <dbReference type="Proteomes" id="UP000186156"/>
    </source>
</evidence>
<keyword evidence="2" id="KW-1185">Reference proteome</keyword>
<gene>
    <name evidence="1" type="ORF">SAMN05421799_103226</name>
</gene>
<dbReference type="SUPFAM" id="SSF47240">
    <property type="entry name" value="Ferritin-like"/>
    <property type="match status" value="1"/>
</dbReference>
<dbReference type="InterPro" id="IPR009078">
    <property type="entry name" value="Ferritin-like_SF"/>
</dbReference>
<evidence type="ECO:0000313" key="1">
    <source>
        <dbReference type="EMBL" id="SIS74562.1"/>
    </source>
</evidence>
<name>A0A1N7LL85_9BACL</name>
<accession>A0A1N7LL85</accession>
<sequence>MDPAKWAPILLSLADSKFHLGDRLVEVGVSAPELQSALVCVAFAQAELGHARLLYNWVSEWHGETSDVSGPGGSGVQQLTEIQEWIPLMVATHLINVAALEVLSWIREEGDATSLQKISKMENELREHIVFSRAWCNRFAEDTGAVPRVFADEHSRWEEVVSRWLVGLANQVDPNQAVERVNRARSVWHIPLASGRVTALVHQTTMQP</sequence>
<organism evidence="1 2">
    <name type="scientific">Alicyclobacillus vulcanalis</name>
    <dbReference type="NCBI Taxonomy" id="252246"/>
    <lineage>
        <taxon>Bacteria</taxon>
        <taxon>Bacillati</taxon>
        <taxon>Bacillota</taxon>
        <taxon>Bacilli</taxon>
        <taxon>Bacillales</taxon>
        <taxon>Alicyclobacillaceae</taxon>
        <taxon>Alicyclobacillus</taxon>
    </lineage>
</organism>
<dbReference type="Proteomes" id="UP000186156">
    <property type="component" value="Unassembled WGS sequence"/>
</dbReference>
<dbReference type="EMBL" id="FTOO01000003">
    <property type="protein sequence ID" value="SIS74562.1"/>
    <property type="molecule type" value="Genomic_DNA"/>
</dbReference>
<protein>
    <submittedName>
        <fullName evidence="1">Phenylacetic acid catabolic protein</fullName>
    </submittedName>
</protein>
<dbReference type="AlphaFoldDB" id="A0A1N7LL85"/>
<reference evidence="2" key="1">
    <citation type="submission" date="2017-01" db="EMBL/GenBank/DDBJ databases">
        <authorList>
            <person name="Varghese N."/>
            <person name="Submissions S."/>
        </authorList>
    </citation>
    <scope>NUCLEOTIDE SEQUENCE [LARGE SCALE GENOMIC DNA]</scope>
    <source>
        <strain evidence="2">DSM 16176</strain>
    </source>
</reference>
<dbReference type="Gene3D" id="1.20.1260.10">
    <property type="match status" value="1"/>
</dbReference>
<dbReference type="InterPro" id="IPR007814">
    <property type="entry name" value="PaaA_PaaC"/>
</dbReference>
<dbReference type="Pfam" id="PF05138">
    <property type="entry name" value="PaaA_PaaC"/>
    <property type="match status" value="1"/>
</dbReference>